<proteinExistence type="predicted"/>
<dbReference type="EMBL" id="JAXARY010000003">
    <property type="protein sequence ID" value="MDX8126735.1"/>
    <property type="molecule type" value="Genomic_DNA"/>
</dbReference>
<dbReference type="InterPro" id="IPR029058">
    <property type="entry name" value="AB_hydrolase_fold"/>
</dbReference>
<dbReference type="PANTHER" id="PTHR33840">
    <property type="match status" value="1"/>
</dbReference>
<comment type="caution">
    <text evidence="3">The sequence shown here is derived from an EMBL/GenBank/DDBJ whole genome shotgun (WGS) entry which is preliminary data.</text>
</comment>
<protein>
    <submittedName>
        <fullName evidence="3">DUF2235 domain-containing protein</fullName>
    </submittedName>
</protein>
<evidence type="ECO:0000313" key="3">
    <source>
        <dbReference type="EMBL" id="MDX8126735.1"/>
    </source>
</evidence>
<gene>
    <name evidence="3" type="ORF">QLH52_05540</name>
</gene>
<dbReference type="RefSeq" id="WP_319960838.1">
    <property type="nucleotide sequence ID" value="NZ_JAXARY010000003.1"/>
</dbReference>
<dbReference type="Proteomes" id="UP001284537">
    <property type="component" value="Unassembled WGS sequence"/>
</dbReference>
<dbReference type="SUPFAM" id="SSF53474">
    <property type="entry name" value="alpha/beta-Hydrolases"/>
    <property type="match status" value="1"/>
</dbReference>
<accession>A0ABU4UBJ5</accession>
<feature type="transmembrane region" description="Helical" evidence="1">
    <location>
        <begin position="544"/>
        <end position="566"/>
    </location>
</feature>
<evidence type="ECO:0000256" key="1">
    <source>
        <dbReference type="SAM" id="Phobius"/>
    </source>
</evidence>
<sequence length="588" mass="66160">MSTKNIVLCSDGTGNKGGYGSDSNVYKTYKAVDVTSGNAHQYTFYDQGVGTDKSDTSKNKYWTAMSGAFGFGFRDNVLHLYHFLARSYKPGDKIFLFGFSRGAATVRAFAGFLNACGLVDIRHAQGPSGFDSDRFEDLVNQAFACYRSKDTAKQQAFKDQYALAGDGYAPGGNLAIHFIGVWDTVSALGFPKDFSWALEYFFGALDKFTDQFPKLAHNFYDFKLNNSIQNAYHALSIDDERQTFHPLVWDERHFNNTVEQVWFAGVHSNVGGGYPRTGMSDVALVWMLEKAMAHGLIVYDDVLTSYRESANVYDKLYDSRDGIGLYYRYGPRNLRALSLDPDTGELMLKGNIAVHFSAYRKLKEFSEGYAPDGMPARFDVVDVVDASGQLQRFTTDALENHAKPQHENKPDWPKLEVAGNKIIQSRKYLYRAFVEITMLIIIVAGVFWKNPPESVIALNDCEATHVQIARIHIESGNPTCDKASLAGNDYFSIMQKVLDVPDSVQYQACGDESEPKFCAAATNRPLRLLGDLIRYVTPVYFENFITYVIEVHPWISVLMLAILLAMRETRKRLINKLDKICRQMTDLL</sequence>
<organism evidence="3 4">
    <name type="scientific">Methylomonas defluvii</name>
    <dbReference type="NCBI Taxonomy" id="3045149"/>
    <lineage>
        <taxon>Bacteria</taxon>
        <taxon>Pseudomonadati</taxon>
        <taxon>Pseudomonadota</taxon>
        <taxon>Gammaproteobacteria</taxon>
        <taxon>Methylococcales</taxon>
        <taxon>Methylococcaceae</taxon>
        <taxon>Methylomonas</taxon>
    </lineage>
</organism>
<name>A0ABU4UBJ5_9GAMM</name>
<reference evidence="3 4" key="1">
    <citation type="submission" date="2023-11" db="EMBL/GenBank/DDBJ databases">
        <authorList>
            <person name="Ouyang M.-Y."/>
        </authorList>
    </citation>
    <scope>NUCLEOTIDE SEQUENCE [LARGE SCALE GENOMIC DNA]</scope>
    <source>
        <strain evidence="3 4">OY6</strain>
    </source>
</reference>
<dbReference type="Pfam" id="PF09994">
    <property type="entry name" value="T6SS_Tle1-like_cat"/>
    <property type="match status" value="1"/>
</dbReference>
<dbReference type="InterPro" id="IPR018712">
    <property type="entry name" value="Tle1-like_cat"/>
</dbReference>
<keyword evidence="4" id="KW-1185">Reference proteome</keyword>
<keyword evidence="1" id="KW-0812">Transmembrane</keyword>
<keyword evidence="1" id="KW-0472">Membrane</keyword>
<keyword evidence="1" id="KW-1133">Transmembrane helix</keyword>
<dbReference type="PANTHER" id="PTHR33840:SF1">
    <property type="entry name" value="TLE1 PHOSPHOLIPASE DOMAIN-CONTAINING PROTEIN"/>
    <property type="match status" value="1"/>
</dbReference>
<feature type="transmembrane region" description="Helical" evidence="1">
    <location>
        <begin position="428"/>
        <end position="448"/>
    </location>
</feature>
<feature type="domain" description="T6SS Phospholipase effector Tle1-like catalytic" evidence="2">
    <location>
        <begin position="4"/>
        <end position="289"/>
    </location>
</feature>
<evidence type="ECO:0000259" key="2">
    <source>
        <dbReference type="Pfam" id="PF09994"/>
    </source>
</evidence>
<evidence type="ECO:0000313" key="4">
    <source>
        <dbReference type="Proteomes" id="UP001284537"/>
    </source>
</evidence>